<dbReference type="GO" id="GO:0005886">
    <property type="term" value="C:plasma membrane"/>
    <property type="evidence" value="ECO:0007669"/>
    <property type="project" value="UniProtKB-SubCell"/>
</dbReference>
<dbReference type="Proteomes" id="UP000292039">
    <property type="component" value="Unassembled WGS sequence"/>
</dbReference>
<dbReference type="STRING" id="206506.AAV32_10530"/>
<evidence type="ECO:0000256" key="5">
    <source>
        <dbReference type="ARBA" id="ARBA00023136"/>
    </source>
</evidence>
<keyword evidence="3 6" id="KW-0812">Transmembrane</keyword>
<keyword evidence="5 6" id="KW-0472">Membrane</keyword>
<keyword evidence="9" id="KW-1185">Reference proteome</keyword>
<proteinExistence type="predicted"/>
<evidence type="ECO:0000256" key="3">
    <source>
        <dbReference type="ARBA" id="ARBA00022692"/>
    </source>
</evidence>
<dbReference type="InterPro" id="IPR005598">
    <property type="entry name" value="ATP_synth_I"/>
</dbReference>
<dbReference type="AlphaFoldDB" id="A0A171KRV2"/>
<reference evidence="7 9" key="1">
    <citation type="submission" date="2015-04" db="EMBL/GenBank/DDBJ databases">
        <title>Genome sequence of Kerstersia gyiorum CG1.</title>
        <authorList>
            <person name="Greninger A.L."/>
            <person name="Kozyreva V."/>
            <person name="Chaturvedi V."/>
        </authorList>
    </citation>
    <scope>NUCLEOTIDE SEQUENCE [LARGE SCALE GENOMIC DNA]</scope>
    <source>
        <strain evidence="7 9">CG1</strain>
    </source>
</reference>
<evidence type="ECO:0000313" key="10">
    <source>
        <dbReference type="Proteomes" id="UP000292039"/>
    </source>
</evidence>
<evidence type="ECO:0000256" key="4">
    <source>
        <dbReference type="ARBA" id="ARBA00022989"/>
    </source>
</evidence>
<name>A0A171KRV2_9BURK</name>
<reference evidence="8 10" key="2">
    <citation type="submission" date="2019-02" db="EMBL/GenBank/DDBJ databases">
        <title>Genomic Encyclopedia of Type Strains, Phase IV (KMG-IV): sequencing the most valuable type-strain genomes for metagenomic binning, comparative biology and taxonomic classification.</title>
        <authorList>
            <person name="Goeker M."/>
        </authorList>
    </citation>
    <scope>NUCLEOTIDE SEQUENCE [LARGE SCALE GENOMIC DNA]</scope>
    <source>
        <strain evidence="8 10">DSM 16618</strain>
    </source>
</reference>
<evidence type="ECO:0000256" key="2">
    <source>
        <dbReference type="ARBA" id="ARBA00022475"/>
    </source>
</evidence>
<dbReference type="Pfam" id="PF03899">
    <property type="entry name" value="ATP-synt_I"/>
    <property type="match status" value="1"/>
</dbReference>
<keyword evidence="4 6" id="KW-1133">Transmembrane helix</keyword>
<evidence type="ECO:0000256" key="6">
    <source>
        <dbReference type="SAM" id="Phobius"/>
    </source>
</evidence>
<evidence type="ECO:0000313" key="9">
    <source>
        <dbReference type="Proteomes" id="UP000078084"/>
    </source>
</evidence>
<accession>A0A171KRV2</accession>
<feature type="transmembrane region" description="Helical" evidence="6">
    <location>
        <begin position="56"/>
        <end position="77"/>
    </location>
</feature>
<feature type="transmembrane region" description="Helical" evidence="6">
    <location>
        <begin position="28"/>
        <end position="50"/>
    </location>
</feature>
<keyword evidence="2" id="KW-1003">Cell membrane</keyword>
<evidence type="ECO:0000256" key="1">
    <source>
        <dbReference type="ARBA" id="ARBA00004651"/>
    </source>
</evidence>
<gene>
    <name evidence="7" type="ORF">AAV32_10530</name>
    <name evidence="8" type="ORF">EV679_2954</name>
</gene>
<comment type="subcellular location">
    <subcellularLocation>
        <location evidence="1">Cell membrane</location>
        <topology evidence="1">Multi-pass membrane protein</topology>
    </subcellularLocation>
</comment>
<dbReference type="Proteomes" id="UP000078084">
    <property type="component" value="Unassembled WGS sequence"/>
</dbReference>
<evidence type="ECO:0000313" key="8">
    <source>
        <dbReference type="EMBL" id="RZS66795.1"/>
    </source>
</evidence>
<evidence type="ECO:0000313" key="7">
    <source>
        <dbReference type="EMBL" id="KKO71619.1"/>
    </source>
</evidence>
<organism evidence="7 9">
    <name type="scientific">Kerstersia gyiorum</name>
    <dbReference type="NCBI Taxonomy" id="206506"/>
    <lineage>
        <taxon>Bacteria</taxon>
        <taxon>Pseudomonadati</taxon>
        <taxon>Pseudomonadota</taxon>
        <taxon>Betaproteobacteria</taxon>
        <taxon>Burkholderiales</taxon>
        <taxon>Alcaligenaceae</taxon>
        <taxon>Kerstersia</taxon>
    </lineage>
</organism>
<feature type="transmembrane region" description="Helical" evidence="6">
    <location>
        <begin position="89"/>
        <end position="110"/>
    </location>
</feature>
<sequence length="150" mass="15817">MQGQGTEPRLMLTATERTEVALRARKELAGALVAQVLMGSLAVVLSWLIAGAGAGVSALIGAGAYLLPSAIFILRLMMTISVSGQSSPVVFILGQAFKLLAAIALLWWAASEGGDGLVWPALLAGLICALKGPLLWMLFRSTRWGRRKLS</sequence>
<comment type="caution">
    <text evidence="7">The sequence shown here is derived from an EMBL/GenBank/DDBJ whole genome shotgun (WGS) entry which is preliminary data.</text>
</comment>
<dbReference type="EMBL" id="LBNE01000006">
    <property type="protein sequence ID" value="KKO71619.1"/>
    <property type="molecule type" value="Genomic_DNA"/>
</dbReference>
<protein>
    <submittedName>
        <fullName evidence="8">ATP synthase protein I</fullName>
    </submittedName>
</protein>
<feature type="transmembrane region" description="Helical" evidence="6">
    <location>
        <begin position="116"/>
        <end position="139"/>
    </location>
</feature>
<dbReference type="RefSeq" id="WP_068371397.1">
    <property type="nucleotide sequence ID" value="NZ_JANKLF010000008.1"/>
</dbReference>
<dbReference type="EMBL" id="SGWZ01000005">
    <property type="protein sequence ID" value="RZS66795.1"/>
    <property type="molecule type" value="Genomic_DNA"/>
</dbReference>
<dbReference type="OrthoDB" id="9181271at2"/>